<dbReference type="GO" id="GO:0006352">
    <property type="term" value="P:DNA-templated transcription initiation"/>
    <property type="evidence" value="ECO:0007669"/>
    <property type="project" value="InterPro"/>
</dbReference>
<dbReference type="GO" id="GO:0016987">
    <property type="term" value="F:sigma factor activity"/>
    <property type="evidence" value="ECO:0007669"/>
    <property type="project" value="InterPro"/>
</dbReference>
<dbReference type="InterPro" id="IPR013249">
    <property type="entry name" value="RNA_pol_sigma70_r4_t2"/>
</dbReference>
<dbReference type="GO" id="GO:0003677">
    <property type="term" value="F:DNA binding"/>
    <property type="evidence" value="ECO:0007669"/>
    <property type="project" value="InterPro"/>
</dbReference>
<dbReference type="InterPro" id="IPR036388">
    <property type="entry name" value="WH-like_DNA-bd_sf"/>
</dbReference>
<dbReference type="Gene3D" id="1.10.10.10">
    <property type="entry name" value="Winged helix-like DNA-binding domain superfamily/Winged helix DNA-binding domain"/>
    <property type="match status" value="1"/>
</dbReference>
<sequence>MSSPPQTVRELLTQELPNLYAFAYQMCGARRDAARFLEELTQQVAKLDDQKLLHDGDPARTLLGMMARTMEENLGRRSDHSFESLDNVLRSDITRPIDLSNVGMGDDPTKVHLMLWELKRTCLTSVLGCLPPGVRLSFVLTDLAGLSPSEAAEMLGIKESAYRVRLTRARKRIEDYLAPRCYHVDRENPCTCTGRLMIAVDAGFVKPPTNNADIPHEPHDTGGPQRDVGSLYRGLPNVVMGQGEFTRLLEGF</sequence>
<reference evidence="2 3" key="1">
    <citation type="submission" date="2018-03" db="EMBL/GenBank/DDBJ databases">
        <title>Draft Genome Sequences of the Obligatory Marine Myxobacteria Enhygromyxa salina SWB007.</title>
        <authorList>
            <person name="Poehlein A."/>
            <person name="Moghaddam J.A."/>
            <person name="Harms H."/>
            <person name="Alanjari M."/>
            <person name="Koenig G.M."/>
            <person name="Daniel R."/>
            <person name="Schaeberle T.F."/>
        </authorList>
    </citation>
    <scope>NUCLEOTIDE SEQUENCE [LARGE SCALE GENOMIC DNA]</scope>
    <source>
        <strain evidence="2 3">SWB007</strain>
    </source>
</reference>
<protein>
    <submittedName>
        <fullName evidence="2">ECF RNA polymerase sigma factor SigE</fullName>
    </submittedName>
</protein>
<comment type="caution">
    <text evidence="2">The sequence shown here is derived from an EMBL/GenBank/DDBJ whole genome shotgun (WGS) entry which is preliminary data.</text>
</comment>
<dbReference type="RefSeq" id="WP_106093866.1">
    <property type="nucleotide sequence ID" value="NZ_PVNL01000135.1"/>
</dbReference>
<evidence type="ECO:0000313" key="2">
    <source>
        <dbReference type="EMBL" id="PRP96265.1"/>
    </source>
</evidence>
<dbReference type="AlphaFoldDB" id="A0A2S9XTR8"/>
<dbReference type="EMBL" id="PVNL01000135">
    <property type="protein sequence ID" value="PRP96265.1"/>
    <property type="molecule type" value="Genomic_DNA"/>
</dbReference>
<name>A0A2S9XTR8_9BACT</name>
<organism evidence="2 3">
    <name type="scientific">Enhygromyxa salina</name>
    <dbReference type="NCBI Taxonomy" id="215803"/>
    <lineage>
        <taxon>Bacteria</taxon>
        <taxon>Pseudomonadati</taxon>
        <taxon>Myxococcota</taxon>
        <taxon>Polyangia</taxon>
        <taxon>Nannocystales</taxon>
        <taxon>Nannocystaceae</taxon>
        <taxon>Enhygromyxa</taxon>
    </lineage>
</organism>
<dbReference type="SUPFAM" id="SSF88659">
    <property type="entry name" value="Sigma3 and sigma4 domains of RNA polymerase sigma factors"/>
    <property type="match status" value="1"/>
</dbReference>
<dbReference type="InterPro" id="IPR013324">
    <property type="entry name" value="RNA_pol_sigma_r3/r4-like"/>
</dbReference>
<feature type="domain" description="RNA polymerase sigma factor 70 region 4 type 2" evidence="1">
    <location>
        <begin position="122"/>
        <end position="173"/>
    </location>
</feature>
<proteinExistence type="predicted"/>
<dbReference type="OrthoDB" id="5495508at2"/>
<dbReference type="Proteomes" id="UP000238823">
    <property type="component" value="Unassembled WGS sequence"/>
</dbReference>
<accession>A0A2S9XTR8</accession>
<dbReference type="Pfam" id="PF08281">
    <property type="entry name" value="Sigma70_r4_2"/>
    <property type="match status" value="1"/>
</dbReference>
<evidence type="ECO:0000259" key="1">
    <source>
        <dbReference type="Pfam" id="PF08281"/>
    </source>
</evidence>
<dbReference type="CDD" id="cd06171">
    <property type="entry name" value="Sigma70_r4"/>
    <property type="match status" value="1"/>
</dbReference>
<evidence type="ECO:0000313" key="3">
    <source>
        <dbReference type="Proteomes" id="UP000238823"/>
    </source>
</evidence>
<gene>
    <name evidence="2" type="primary">sigE_6</name>
    <name evidence="2" type="ORF">ENSA7_70800</name>
</gene>